<feature type="coiled-coil region" evidence="1">
    <location>
        <begin position="160"/>
        <end position="190"/>
    </location>
</feature>
<dbReference type="PANTHER" id="PTHR46788:SF1">
    <property type="entry name" value="EF-HAND CALCIUM-BINDING DOMAIN-CONTAINING PROTEIN 5"/>
    <property type="match status" value="1"/>
</dbReference>
<reference evidence="4" key="1">
    <citation type="submission" date="2025-08" db="UniProtKB">
        <authorList>
            <consortium name="RefSeq"/>
        </authorList>
    </citation>
    <scope>IDENTIFICATION</scope>
</reference>
<dbReference type="GeneID" id="107119540"/>
<proteinExistence type="predicted"/>
<feature type="compositionally biased region" description="Acidic residues" evidence="2">
    <location>
        <begin position="526"/>
        <end position="536"/>
    </location>
</feature>
<keyword evidence="1" id="KW-0175">Coiled coil</keyword>
<evidence type="ECO:0000313" key="4">
    <source>
        <dbReference type="RefSeq" id="XP_015277516.1"/>
    </source>
</evidence>
<sequence length="1316" mass="150094">MQQVSPRTDAQWKAIFYDSVQPRALHLQNVKVGMLRKSKAQQEKAEKKVLPDRLSREWFDEEAMTLETRAYLLDKLLPTLVPGVEKLLKVAERKKVLEVETEEMEEQPSNFDPINFLGEYLMRYNPSYAISALPDPYVAGIKAVTEELKAKVPETTPNKLAQLKELVKEKRKQREQVEEIKNRVKAMRKKALAVQFREWTLDTSLQIPLAMAQSALKSFLDMHTLPTDTREGLYARSLETIETLEVKLNEEEFAEYVFTYIKNLTSDMFQELLKHLFQCANDAREIIRHDMCRKTFLQLFLDCDCGKVGLLDRRRVLTLLESFYNNYSDLAKKGFRNPRQWPVVELDDIDLIEFWGDMEDDEQTASERNSFLLKHSLLGLSEEAIVLNQILKDILSEDTLAVPDTGDTTEAVEGEKEQDPTAVPGTSAVIEASFIEVMKVGLEIWGDNGNVSPEGPAATSESEAAVMLEWASKENDLSSDRQTSSEEPDIAAKTSTAEPASSLGEETTVTDKDIGAEVGHEHPDESTEDQPTEDTGEPLAEAITEGQVSGLSPEPSGEASKTFEKAPQLIYGQPWSGDLEAANLTFDYTDYGKEVREDWNNENSRFPGLRMNMIDIQCHGPPSSASAFEKNCLNLPQFVQLMETFIGEDVSLPDLKKLVKFMKQGYVLLEKEKLSQMERVRHDALLARQQLLLAALFEKWDNECSGFLDMKEVDAVLSTFKEGMEQEALEKAKLQLPIPQWHPSGVVKLSQKDFQTYIDLVISEFTGNEDEVLDNIVEFLMTSVEKTHMERLRGSARRKWLHTIQHTAKTNGGNIDLVYQAIFKVLCQDADAHGDSKKISAYIALLEYNMLFPERGDILLHYVACTEDDAPYVLNQSLYMDMKGVSFAAALDDKPIHVPRVQLHGNIHFWNCDRPKQERKGSFLVLPIEDIRRRVFGILGLDTLRDRNDQTIFVPHEIRFYQGIAKAFSAAYHLIRTQDSIKQMTLTAVEWLSTRAPSLHAITAYFMEPGKDRMYDYTLRKVMTTNQKGHMEPFPHPAPVLSRNDTLFSDYLFKCIDCAQVVTVCVYEDHHIAVPLRDPAGYAMVVFDISLGRRQKLPSCEHKDLQKMLKMMQAAACEILKEDLGNLEPYYVLEAEYVGDWRRGGVLFYRFMLQDLQNCIWNLDPQHSFDELRSREKPLTLVHKILKCVLLILYPQWAGTEEVENWKCCTEKLDGELIENICYFDPTAAYVQIRSEVLYRCLHGIRRIDVWKLGSAPVEYLYNWTLTCLSLIELAKKLQCSQTRASHSSGLLVHSPIQSRQTFEVSEGINQTISST</sequence>
<feature type="region of interest" description="Disordered" evidence="2">
    <location>
        <begin position="474"/>
        <end position="510"/>
    </location>
</feature>
<evidence type="ECO:0000256" key="1">
    <source>
        <dbReference type="SAM" id="Coils"/>
    </source>
</evidence>
<dbReference type="RefSeq" id="XP_015277516.1">
    <property type="nucleotide sequence ID" value="XM_015422030.1"/>
</dbReference>
<name>A0ABM1KUX9_GEKJA</name>
<dbReference type="PANTHER" id="PTHR46788">
    <property type="entry name" value="EF-HAND CALCIUM-BINDING DOMAIN-CONTAINING PROTEIN 5"/>
    <property type="match status" value="1"/>
</dbReference>
<accession>A0ABM1KUX9</accession>
<feature type="compositionally biased region" description="Polar residues" evidence="2">
    <location>
        <begin position="493"/>
        <end position="507"/>
    </location>
</feature>
<evidence type="ECO:0000256" key="2">
    <source>
        <dbReference type="SAM" id="MobiDB-lite"/>
    </source>
</evidence>
<protein>
    <submittedName>
        <fullName evidence="4">EF-hand calcium-binding domain-containing protein 5</fullName>
    </submittedName>
</protein>
<keyword evidence="3" id="KW-1185">Reference proteome</keyword>
<organism evidence="3 4">
    <name type="scientific">Gekko japonicus</name>
    <name type="common">Schlegel's Japanese gecko</name>
    <dbReference type="NCBI Taxonomy" id="146911"/>
    <lineage>
        <taxon>Eukaryota</taxon>
        <taxon>Metazoa</taxon>
        <taxon>Chordata</taxon>
        <taxon>Craniata</taxon>
        <taxon>Vertebrata</taxon>
        <taxon>Euteleostomi</taxon>
        <taxon>Lepidosauria</taxon>
        <taxon>Squamata</taxon>
        <taxon>Bifurcata</taxon>
        <taxon>Gekkota</taxon>
        <taxon>Gekkonidae</taxon>
        <taxon>Gekkoninae</taxon>
        <taxon>Gekko</taxon>
    </lineage>
</organism>
<feature type="region of interest" description="Disordered" evidence="2">
    <location>
        <begin position="517"/>
        <end position="536"/>
    </location>
</feature>
<feature type="region of interest" description="Disordered" evidence="2">
    <location>
        <begin position="405"/>
        <end position="425"/>
    </location>
</feature>
<evidence type="ECO:0000313" key="3">
    <source>
        <dbReference type="Proteomes" id="UP000694871"/>
    </source>
</evidence>
<dbReference type="Proteomes" id="UP000694871">
    <property type="component" value="Unplaced"/>
</dbReference>
<dbReference type="Gene3D" id="1.20.890.10">
    <property type="entry name" value="cAMP-dependent protein kinase regulatory subunit, dimerization-anchoring domain"/>
    <property type="match status" value="1"/>
</dbReference>
<dbReference type="SUPFAM" id="SSF55781">
    <property type="entry name" value="GAF domain-like"/>
    <property type="match status" value="1"/>
</dbReference>
<gene>
    <name evidence="4" type="primary">EFCAB5</name>
</gene>
<dbReference type="CDD" id="cd22968">
    <property type="entry name" value="DD_EFCAB5"/>
    <property type="match status" value="1"/>
</dbReference>